<dbReference type="AlphaFoldDB" id="A0AA37QGY4"/>
<organism evidence="2 3">
    <name type="scientific">Coprococcus comes</name>
    <dbReference type="NCBI Taxonomy" id="410072"/>
    <lineage>
        <taxon>Bacteria</taxon>
        <taxon>Bacillati</taxon>
        <taxon>Bacillota</taxon>
        <taxon>Clostridia</taxon>
        <taxon>Lachnospirales</taxon>
        <taxon>Lachnospiraceae</taxon>
        <taxon>Coprococcus</taxon>
    </lineage>
</organism>
<feature type="transmembrane region" description="Helical" evidence="1">
    <location>
        <begin position="164"/>
        <end position="184"/>
    </location>
</feature>
<proteinExistence type="predicted"/>
<feature type="transmembrane region" description="Helical" evidence="1">
    <location>
        <begin position="84"/>
        <end position="107"/>
    </location>
</feature>
<dbReference type="RefSeq" id="WP_055247287.1">
    <property type="nucleotide sequence ID" value="NZ_BSCI01000007.1"/>
</dbReference>
<dbReference type="EMBL" id="BSCI01000007">
    <property type="protein sequence ID" value="GLG86882.1"/>
    <property type="molecule type" value="Genomic_DNA"/>
</dbReference>
<dbReference type="Proteomes" id="UP001145109">
    <property type="component" value="Unassembled WGS sequence"/>
</dbReference>
<feature type="transmembrane region" description="Helical" evidence="1">
    <location>
        <begin position="138"/>
        <end position="158"/>
    </location>
</feature>
<feature type="transmembrane region" description="Helical" evidence="1">
    <location>
        <begin position="12"/>
        <end position="30"/>
    </location>
</feature>
<reference evidence="2" key="2">
    <citation type="submission" date="2022-11" db="EMBL/GenBank/DDBJ databases">
        <title>Draft genome sequence of Coprococcus comes strain 31264.</title>
        <authorList>
            <person name="Hisatomi A."/>
            <person name="Ohkuma M."/>
            <person name="Sakamoto M."/>
        </authorList>
    </citation>
    <scope>NUCLEOTIDE SEQUENCE</scope>
    <source>
        <strain evidence="2">JCM 31264</strain>
    </source>
</reference>
<keyword evidence="1" id="KW-0472">Membrane</keyword>
<gene>
    <name evidence="2" type="ORF">comes_14270</name>
</gene>
<evidence type="ECO:0000256" key="1">
    <source>
        <dbReference type="SAM" id="Phobius"/>
    </source>
</evidence>
<evidence type="ECO:0000313" key="3">
    <source>
        <dbReference type="Proteomes" id="UP001145109"/>
    </source>
</evidence>
<protein>
    <submittedName>
        <fullName evidence="2">Uncharacterized protein</fullName>
    </submittedName>
</protein>
<evidence type="ECO:0000313" key="2">
    <source>
        <dbReference type="EMBL" id="GLG86882.1"/>
    </source>
</evidence>
<name>A0AA37QGY4_9FIRM</name>
<sequence>MVKVIFNNVTSPYGLLLIAVIVLAVGRVVFKKKYLNCYEIINRHLECFKASDNRYSKVSLFLYFGVPVLVSIALVRIRNIDDDVVNIITVIISILTSMLFTMLTLVLDMRKRIISDKDYNANKAAISAKLLKETYYSIMYEILNSIIILIICFVELFSKSYSRISSLMIYYLVFTLLMNLFMVLKRIFKVIDNDINNDV</sequence>
<keyword evidence="1" id="KW-0812">Transmembrane</keyword>
<reference evidence="2" key="1">
    <citation type="submission" date="2022-09" db="EMBL/GenBank/DDBJ databases">
        <title>Draft genome sequence of Coprococcus comes strain 31264.</title>
        <authorList>
            <person name="Atsushi H."/>
            <person name="Moriya O."/>
            <person name="Mitsuo S."/>
        </authorList>
    </citation>
    <scope>NUCLEOTIDE SEQUENCE</scope>
    <source>
        <strain evidence="2">JCM 31264</strain>
    </source>
</reference>
<feature type="transmembrane region" description="Helical" evidence="1">
    <location>
        <begin position="58"/>
        <end position="78"/>
    </location>
</feature>
<accession>A0AA37QGY4</accession>
<keyword evidence="1" id="KW-1133">Transmembrane helix</keyword>
<comment type="caution">
    <text evidence="2">The sequence shown here is derived from an EMBL/GenBank/DDBJ whole genome shotgun (WGS) entry which is preliminary data.</text>
</comment>